<dbReference type="SUPFAM" id="SSF56601">
    <property type="entry name" value="beta-lactamase/transpeptidase-like"/>
    <property type="match status" value="1"/>
</dbReference>
<dbReference type="Proteomes" id="UP000002358">
    <property type="component" value="Chromosome 1"/>
</dbReference>
<evidence type="ECO:0000256" key="1">
    <source>
        <dbReference type="ARBA" id="ARBA00011076"/>
    </source>
</evidence>
<comment type="similarity">
    <text evidence="1">Belongs to the glutaminase family.</text>
</comment>
<dbReference type="HAMAP" id="MF_00313">
    <property type="entry name" value="Glutaminase"/>
    <property type="match status" value="1"/>
</dbReference>
<evidence type="ECO:0000313" key="12">
    <source>
        <dbReference type="EnsemblMetazoa" id="XP_016836809"/>
    </source>
</evidence>
<keyword evidence="6 9" id="KW-0040">ANK repeat</keyword>
<dbReference type="InterPro" id="IPR036770">
    <property type="entry name" value="Ankyrin_rpt-contain_sf"/>
</dbReference>
<evidence type="ECO:0000256" key="8">
    <source>
        <dbReference type="ARBA" id="ARBA00077251"/>
    </source>
</evidence>
<dbReference type="InterPro" id="IPR002110">
    <property type="entry name" value="Ankyrin_rpt"/>
</dbReference>
<dbReference type="FunCoup" id="A0A7M7ITK3">
    <property type="interactions" value="518"/>
</dbReference>
<dbReference type="FunFam" id="1.25.40.20:FF:000069">
    <property type="entry name" value="Glutaminase, isoform E"/>
    <property type="match status" value="1"/>
</dbReference>
<dbReference type="FunFam" id="3.40.710.10:FF:000008">
    <property type="entry name" value="Glutaminase, isoform E"/>
    <property type="match status" value="1"/>
</dbReference>
<dbReference type="Pfam" id="PF04960">
    <property type="entry name" value="Glutaminase"/>
    <property type="match status" value="1"/>
</dbReference>
<dbReference type="AlphaFoldDB" id="A0A7M7ITK3"/>
<dbReference type="GeneID" id="100117430"/>
<dbReference type="GO" id="GO:0006543">
    <property type="term" value="P:L-glutamine catabolic process"/>
    <property type="evidence" value="ECO:0007669"/>
    <property type="project" value="TreeGrafter"/>
</dbReference>
<dbReference type="SMART" id="SM00248">
    <property type="entry name" value="ANK"/>
    <property type="match status" value="1"/>
</dbReference>
<dbReference type="Gene3D" id="1.25.40.20">
    <property type="entry name" value="Ankyrin repeat-containing domain"/>
    <property type="match status" value="1"/>
</dbReference>
<proteinExistence type="inferred from homology"/>
<accession>A0A7M7ITK3</accession>
<reference evidence="12" key="1">
    <citation type="submission" date="2021-01" db="UniProtKB">
        <authorList>
            <consortium name="EnsemblMetazoa"/>
        </authorList>
    </citation>
    <scope>IDENTIFICATION</scope>
</reference>
<comment type="subunit">
    <text evidence="2">Homotetramer.</text>
</comment>
<dbReference type="InParanoid" id="A0A7M7ITK3"/>
<evidence type="ECO:0000259" key="11">
    <source>
        <dbReference type="Pfam" id="PF17959"/>
    </source>
</evidence>
<dbReference type="EC" id="3.5.1.2" evidence="3"/>
<dbReference type="GO" id="GO:0004359">
    <property type="term" value="F:glutaminase activity"/>
    <property type="evidence" value="ECO:0007669"/>
    <property type="project" value="UniProtKB-EC"/>
</dbReference>
<name>A0A7M7ITK3_NASVI</name>
<organism evidence="12 13">
    <name type="scientific">Nasonia vitripennis</name>
    <name type="common">Parasitic wasp</name>
    <dbReference type="NCBI Taxonomy" id="7425"/>
    <lineage>
        <taxon>Eukaryota</taxon>
        <taxon>Metazoa</taxon>
        <taxon>Ecdysozoa</taxon>
        <taxon>Arthropoda</taxon>
        <taxon>Hexapoda</taxon>
        <taxon>Insecta</taxon>
        <taxon>Pterygota</taxon>
        <taxon>Neoptera</taxon>
        <taxon>Endopterygota</taxon>
        <taxon>Hymenoptera</taxon>
        <taxon>Apocrita</taxon>
        <taxon>Proctotrupomorpha</taxon>
        <taxon>Chalcidoidea</taxon>
        <taxon>Pteromalidae</taxon>
        <taxon>Pteromalinae</taxon>
        <taxon>Nasonia</taxon>
    </lineage>
</organism>
<evidence type="ECO:0000256" key="2">
    <source>
        <dbReference type="ARBA" id="ARBA00011881"/>
    </source>
</evidence>
<dbReference type="OrthoDB" id="9995210at2759"/>
<dbReference type="Pfam" id="PF12796">
    <property type="entry name" value="Ank_2"/>
    <property type="match status" value="1"/>
</dbReference>
<evidence type="ECO:0000256" key="4">
    <source>
        <dbReference type="ARBA" id="ARBA00022737"/>
    </source>
</evidence>
<dbReference type="Pfam" id="PF17959">
    <property type="entry name" value="EF-hand_14"/>
    <property type="match status" value="1"/>
</dbReference>
<keyword evidence="5" id="KW-0378">Hydrolase</keyword>
<evidence type="ECO:0000313" key="13">
    <source>
        <dbReference type="Proteomes" id="UP000002358"/>
    </source>
</evidence>
<dbReference type="Gene3D" id="3.40.710.10">
    <property type="entry name" value="DD-peptidase/beta-lactamase superfamily"/>
    <property type="match status" value="1"/>
</dbReference>
<evidence type="ECO:0000256" key="7">
    <source>
        <dbReference type="ARBA" id="ARBA00049534"/>
    </source>
</evidence>
<dbReference type="GO" id="GO:0006537">
    <property type="term" value="P:glutamate biosynthetic process"/>
    <property type="evidence" value="ECO:0007669"/>
    <property type="project" value="TreeGrafter"/>
</dbReference>
<dbReference type="RefSeq" id="XP_016836809.1">
    <property type="nucleotide sequence ID" value="XM_016981320.3"/>
</dbReference>
<feature type="compositionally biased region" description="Polar residues" evidence="10">
    <location>
        <begin position="643"/>
        <end position="652"/>
    </location>
</feature>
<dbReference type="Gene3D" id="1.10.238.210">
    <property type="match status" value="1"/>
</dbReference>
<dbReference type="PROSITE" id="PS50088">
    <property type="entry name" value="ANK_REPEAT"/>
    <property type="match status" value="1"/>
</dbReference>
<evidence type="ECO:0000256" key="6">
    <source>
        <dbReference type="ARBA" id="ARBA00023043"/>
    </source>
</evidence>
<dbReference type="InterPro" id="IPR012338">
    <property type="entry name" value="Beta-lactam/transpept-like"/>
</dbReference>
<dbReference type="PANTHER" id="PTHR12544">
    <property type="entry name" value="GLUTAMINASE"/>
    <property type="match status" value="1"/>
</dbReference>
<dbReference type="SMR" id="A0A7M7ITK3"/>
<protein>
    <recommendedName>
        <fullName evidence="3">glutaminase</fullName>
        <ecNumber evidence="3">3.5.1.2</ecNumber>
    </recommendedName>
    <alternativeName>
        <fullName evidence="8">L-glutamine amidohydrolase</fullName>
    </alternativeName>
</protein>
<sequence>MYRDAILHAVRILKTTSKPGTTAGLRRFHTRLQRLAAVPKSTKLGSARYLDASYGSALELENVQRRDYSFIHDSHYMYTRDQDQATNAEDVMFDMFKNEETGLLHVGKFLAALRTTGLRKNDPRLQELTDNLKKEHIKSGGHEGISHETQKLDREQFRRIITPNIVLISRAFRHQFIIPDFPGFTKHIEDFYWKCKSNTEGKVASYIPQLARMNPEYWGVSVCTIDGQRFSIGDTTIPFTLQSCSKPLTYAIALERLGQEVVHKYVGQEPSGRNFNELVLDHNKKPHNPMINAGAILVCSLLKVLIKPEMTLAEKFDFTMNYFKRLAGGENLGFNNAVFLSEREAADRNYALGFYMREHGCYPEKTNLRECMDFYFQCCAMEANCESMAVMAATLANGGICPITEEKVLKPDSVRDVLSLMHSCGMYDYSGQFAFKVGIPAKSGVSGSLLVVIPNVMGICTWSPPLDPLGNSCRGVQFCEELVSEFNFHRYDNLKHATNKKDPRRHKYETKGLSIVNLLFSAASGDVTAMRSLRDCLEWHRLSGMDMTLSDYDGRTALHLAASEGHLDCVEFLIEQCGVPHDPKDRWGNRPIDEAETFGHAQVVEYLKNYEMVRQAELKEKAAANGNGNGESSESGSNNSKEPTQSNKSSPDSIIDPAPTSGQSPLP</sequence>
<dbReference type="SUPFAM" id="SSF48403">
    <property type="entry name" value="Ankyrin repeat"/>
    <property type="match status" value="1"/>
</dbReference>
<dbReference type="InterPro" id="IPR015868">
    <property type="entry name" value="Glutaminase"/>
</dbReference>
<evidence type="ECO:0000256" key="9">
    <source>
        <dbReference type="PROSITE-ProRule" id="PRU00023"/>
    </source>
</evidence>
<feature type="compositionally biased region" description="Low complexity" evidence="10">
    <location>
        <begin position="623"/>
        <end position="642"/>
    </location>
</feature>
<keyword evidence="4" id="KW-0677">Repeat</keyword>
<dbReference type="NCBIfam" id="TIGR03814">
    <property type="entry name" value="Gln_ase"/>
    <property type="match status" value="1"/>
</dbReference>
<feature type="region of interest" description="Disordered" evidence="10">
    <location>
        <begin position="619"/>
        <end position="667"/>
    </location>
</feature>
<dbReference type="CTD" id="2744"/>
<feature type="repeat" description="ANK" evidence="9">
    <location>
        <begin position="553"/>
        <end position="575"/>
    </location>
</feature>
<keyword evidence="13" id="KW-1185">Reference proteome</keyword>
<comment type="catalytic activity">
    <reaction evidence="7">
        <text>L-glutamine + H2O = L-glutamate + NH4(+)</text>
        <dbReference type="Rhea" id="RHEA:15889"/>
        <dbReference type="ChEBI" id="CHEBI:15377"/>
        <dbReference type="ChEBI" id="CHEBI:28938"/>
        <dbReference type="ChEBI" id="CHEBI:29985"/>
        <dbReference type="ChEBI" id="CHEBI:58359"/>
        <dbReference type="EC" id="3.5.1.2"/>
    </reaction>
</comment>
<evidence type="ECO:0000256" key="5">
    <source>
        <dbReference type="ARBA" id="ARBA00022801"/>
    </source>
</evidence>
<feature type="domain" description="Glutaminase EF-hand" evidence="11">
    <location>
        <begin position="89"/>
        <end position="179"/>
    </location>
</feature>
<dbReference type="InterPro" id="IPR041541">
    <property type="entry name" value="Glutaminase_EF-hand"/>
</dbReference>
<dbReference type="FunFam" id="1.10.238.210:FF:000002">
    <property type="entry name" value="Blast:Glutaminase kidney isoform, mitochondrial"/>
    <property type="match status" value="1"/>
</dbReference>
<evidence type="ECO:0000256" key="10">
    <source>
        <dbReference type="SAM" id="MobiDB-lite"/>
    </source>
</evidence>
<dbReference type="EnsemblMetazoa" id="XM_016981320">
    <property type="protein sequence ID" value="XP_016836809"/>
    <property type="gene ID" value="LOC100117430"/>
</dbReference>
<dbReference type="PANTHER" id="PTHR12544:SF29">
    <property type="entry name" value="GLUTAMINASE"/>
    <property type="match status" value="1"/>
</dbReference>
<dbReference type="PROSITE" id="PS50297">
    <property type="entry name" value="ANK_REP_REGION"/>
    <property type="match status" value="1"/>
</dbReference>
<evidence type="ECO:0000256" key="3">
    <source>
        <dbReference type="ARBA" id="ARBA00012918"/>
    </source>
</evidence>